<keyword evidence="2" id="KW-0812">Transmembrane</keyword>
<dbReference type="AlphaFoldDB" id="A0A090QIT7"/>
<dbReference type="eggNOG" id="COG2199">
    <property type="taxonomic scope" value="Bacteria"/>
</dbReference>
<feature type="transmembrane region" description="Helical" evidence="2">
    <location>
        <begin position="29"/>
        <end position="48"/>
    </location>
</feature>
<dbReference type="CDD" id="cd01949">
    <property type="entry name" value="GGDEF"/>
    <property type="match status" value="1"/>
</dbReference>
<dbReference type="GO" id="GO:0052621">
    <property type="term" value="F:diguanylate cyclase activity"/>
    <property type="evidence" value="ECO:0007669"/>
    <property type="project" value="UniProtKB-EC"/>
</dbReference>
<comment type="caution">
    <text evidence="4">The sequence shown here is derived from an EMBL/GenBank/DDBJ whole genome shotgun (WGS) entry which is preliminary data.</text>
</comment>
<reference evidence="4 5" key="1">
    <citation type="journal article" date="2014" name="Genome Announc.">
        <title>Draft Genome Sequences of Two Vibrionaceae Species, Vibrio ponticus C121 and Photobacterium aphoticum C119, Isolated as Coral Reef Microbiota.</title>
        <authorList>
            <person name="Al-saari N."/>
            <person name="Meirelles P.M."/>
            <person name="Mino S."/>
            <person name="Suda W."/>
            <person name="Oshima K."/>
            <person name="Hattori M."/>
            <person name="Ohkuma M."/>
            <person name="Thompson F.L."/>
            <person name="Gomez-Gil B."/>
            <person name="Sawabe T."/>
            <person name="Sawabe T."/>
        </authorList>
    </citation>
    <scope>NUCLEOTIDE SEQUENCE [LARGE SCALE GENOMIC DNA]</scope>
    <source>
        <strain evidence="4 5">JCM 19237</strain>
    </source>
</reference>
<dbReference type="GO" id="GO:1902201">
    <property type="term" value="P:negative regulation of bacterial-type flagellum-dependent cell motility"/>
    <property type="evidence" value="ECO:0007669"/>
    <property type="project" value="TreeGrafter"/>
</dbReference>
<dbReference type="SUPFAM" id="SSF55073">
    <property type="entry name" value="Nucleotide cyclase"/>
    <property type="match status" value="1"/>
</dbReference>
<evidence type="ECO:0000259" key="3">
    <source>
        <dbReference type="PROSITE" id="PS50887"/>
    </source>
</evidence>
<dbReference type="InterPro" id="IPR048435">
    <property type="entry name" value="MASE6"/>
</dbReference>
<dbReference type="PROSITE" id="PS50887">
    <property type="entry name" value="GGDEF"/>
    <property type="match status" value="1"/>
</dbReference>
<dbReference type="InterPro" id="IPR050469">
    <property type="entry name" value="Diguanylate_Cyclase"/>
</dbReference>
<dbReference type="InterPro" id="IPR000160">
    <property type="entry name" value="GGDEF_dom"/>
</dbReference>
<dbReference type="STRING" id="754436.JCM19237_5739"/>
<dbReference type="GO" id="GO:0043709">
    <property type="term" value="P:cell adhesion involved in single-species biofilm formation"/>
    <property type="evidence" value="ECO:0007669"/>
    <property type="project" value="TreeGrafter"/>
</dbReference>
<dbReference type="Pfam" id="PF20966">
    <property type="entry name" value="MASE6"/>
    <property type="match status" value="1"/>
</dbReference>
<dbReference type="NCBIfam" id="TIGR00254">
    <property type="entry name" value="GGDEF"/>
    <property type="match status" value="1"/>
</dbReference>
<dbReference type="Pfam" id="PF00990">
    <property type="entry name" value="GGDEF"/>
    <property type="match status" value="1"/>
</dbReference>
<dbReference type="GO" id="GO:0005886">
    <property type="term" value="C:plasma membrane"/>
    <property type="evidence" value="ECO:0007669"/>
    <property type="project" value="TreeGrafter"/>
</dbReference>
<evidence type="ECO:0000313" key="4">
    <source>
        <dbReference type="EMBL" id="GAL02846.1"/>
    </source>
</evidence>
<proteinExistence type="predicted"/>
<protein>
    <recommendedName>
        <fullName evidence="1">diguanylate cyclase</fullName>
        <ecNumber evidence="1">2.7.7.65</ecNumber>
    </recommendedName>
</protein>
<dbReference type="Gene3D" id="3.30.70.270">
    <property type="match status" value="1"/>
</dbReference>
<name>A0A090QIT7_9GAMM</name>
<sequence length="349" mass="38957">MTLVFKSHQLQSNNNAYIELSRETLHHQLSVLFPLTGLISLIIAFSHFVSDSHVLFLELALGGAALSFLLSLCNKRHLNPYVLIWIFILFTSATCLFGFYNDATSLVSNTMALTIPLLCFFALKHQPAWWYSSLFGLVYIAISADELGQKHLQINEALQNISAYGMVLVMAYLLAQHRNEAIRRVKKIATSDFLTDLPNRKGIEAVYYQEAYRANRYLKDLSLVLVDIDGLKDINDRYGLAVGDQVLMMLSACLKDYARQGDHIARIGGAEFCLLLPETSLHDAETFALSLKKHVANCQLALDSGVNISVTVSIGLTAVEFQDFSLDYIKADSALERAKNWGRDQIAIG</sequence>
<dbReference type="EMBL" id="BBMN01000001">
    <property type="protein sequence ID" value="GAL02846.1"/>
    <property type="molecule type" value="Genomic_DNA"/>
</dbReference>
<gene>
    <name evidence="4" type="ORF">JCM19237_5739</name>
</gene>
<organism evidence="4 5">
    <name type="scientific">Photobacterium aphoticum</name>
    <dbReference type="NCBI Taxonomy" id="754436"/>
    <lineage>
        <taxon>Bacteria</taxon>
        <taxon>Pseudomonadati</taxon>
        <taxon>Pseudomonadota</taxon>
        <taxon>Gammaproteobacteria</taxon>
        <taxon>Vibrionales</taxon>
        <taxon>Vibrionaceae</taxon>
        <taxon>Photobacterium</taxon>
    </lineage>
</organism>
<dbReference type="Proteomes" id="UP000029227">
    <property type="component" value="Unassembled WGS sequence"/>
</dbReference>
<evidence type="ECO:0000256" key="1">
    <source>
        <dbReference type="ARBA" id="ARBA00012528"/>
    </source>
</evidence>
<feature type="transmembrane region" description="Helical" evidence="2">
    <location>
        <begin position="106"/>
        <end position="123"/>
    </location>
</feature>
<feature type="transmembrane region" description="Helical" evidence="2">
    <location>
        <begin position="54"/>
        <end position="73"/>
    </location>
</feature>
<dbReference type="PANTHER" id="PTHR45138">
    <property type="entry name" value="REGULATORY COMPONENTS OF SENSORY TRANSDUCTION SYSTEM"/>
    <property type="match status" value="1"/>
</dbReference>
<feature type="transmembrane region" description="Helical" evidence="2">
    <location>
        <begin position="157"/>
        <end position="175"/>
    </location>
</feature>
<dbReference type="SMART" id="SM00267">
    <property type="entry name" value="GGDEF"/>
    <property type="match status" value="1"/>
</dbReference>
<dbReference type="InterPro" id="IPR043128">
    <property type="entry name" value="Rev_trsase/Diguanyl_cyclase"/>
</dbReference>
<evidence type="ECO:0000313" key="5">
    <source>
        <dbReference type="Proteomes" id="UP000029227"/>
    </source>
</evidence>
<feature type="transmembrane region" description="Helical" evidence="2">
    <location>
        <begin position="80"/>
        <end position="100"/>
    </location>
</feature>
<feature type="domain" description="GGDEF" evidence="3">
    <location>
        <begin position="219"/>
        <end position="349"/>
    </location>
</feature>
<keyword evidence="2" id="KW-1133">Transmembrane helix</keyword>
<dbReference type="PANTHER" id="PTHR45138:SF24">
    <property type="entry name" value="DIGUANYLATE CYCLASE DGCC-RELATED"/>
    <property type="match status" value="1"/>
</dbReference>
<dbReference type="InterPro" id="IPR029787">
    <property type="entry name" value="Nucleotide_cyclase"/>
</dbReference>
<evidence type="ECO:0000256" key="2">
    <source>
        <dbReference type="SAM" id="Phobius"/>
    </source>
</evidence>
<dbReference type="EC" id="2.7.7.65" evidence="1"/>
<feature type="transmembrane region" description="Helical" evidence="2">
    <location>
        <begin position="128"/>
        <end position="145"/>
    </location>
</feature>
<accession>A0A090QIT7</accession>
<keyword evidence="2" id="KW-0472">Membrane</keyword>